<keyword evidence="3" id="KW-0238">DNA-binding</keyword>
<dbReference type="GO" id="GO:0045892">
    <property type="term" value="P:negative regulation of DNA-templated transcription"/>
    <property type="evidence" value="ECO:0007669"/>
    <property type="project" value="InterPro"/>
</dbReference>
<proteinExistence type="inferred from homology"/>
<keyword evidence="6" id="KW-1185">Reference proteome</keyword>
<protein>
    <submittedName>
        <fullName evidence="5">BlaI/MecI/CopY family transcriptional regulator</fullName>
    </submittedName>
</protein>
<reference evidence="5" key="2">
    <citation type="submission" date="2023-01" db="EMBL/GenBank/DDBJ databases">
        <title>Gilvimarinus xylanilyticus HB14 isolated from Caulerpa lentillifera aquaculture base in Hainan, China.</title>
        <authorList>
            <person name="Zhang Y.-J."/>
        </authorList>
    </citation>
    <scope>NUCLEOTIDE SEQUENCE</scope>
    <source>
        <strain evidence="5">HB14</strain>
    </source>
</reference>
<reference evidence="5" key="1">
    <citation type="submission" date="2022-05" db="EMBL/GenBank/DDBJ databases">
        <authorList>
            <person name="Sun H.-N."/>
        </authorList>
    </citation>
    <scope>NUCLEOTIDE SEQUENCE</scope>
    <source>
        <strain evidence="5">HB14</strain>
    </source>
</reference>
<dbReference type="Proteomes" id="UP001139319">
    <property type="component" value="Unassembled WGS sequence"/>
</dbReference>
<dbReference type="InterPro" id="IPR005650">
    <property type="entry name" value="BlaI_family"/>
</dbReference>
<keyword evidence="4" id="KW-0804">Transcription</keyword>
<evidence type="ECO:0000256" key="2">
    <source>
        <dbReference type="ARBA" id="ARBA00023015"/>
    </source>
</evidence>
<dbReference type="AlphaFoldDB" id="A0A9X2I2F8"/>
<evidence type="ECO:0000256" key="4">
    <source>
        <dbReference type="ARBA" id="ARBA00023163"/>
    </source>
</evidence>
<comment type="similarity">
    <text evidence="1">Belongs to the BlaI transcriptional regulatory family.</text>
</comment>
<dbReference type="EMBL" id="JAMFTH010000001">
    <property type="protein sequence ID" value="MCP8897707.1"/>
    <property type="molecule type" value="Genomic_DNA"/>
</dbReference>
<dbReference type="SUPFAM" id="SSF46785">
    <property type="entry name" value="Winged helix' DNA-binding domain"/>
    <property type="match status" value="1"/>
</dbReference>
<evidence type="ECO:0000256" key="1">
    <source>
        <dbReference type="ARBA" id="ARBA00011046"/>
    </source>
</evidence>
<dbReference type="PIRSF" id="PIRSF019455">
    <property type="entry name" value="CopR_AtkY"/>
    <property type="match status" value="1"/>
</dbReference>
<gene>
    <name evidence="5" type="ORF">M6D89_00185</name>
</gene>
<keyword evidence="2" id="KW-0805">Transcription regulation</keyword>
<dbReference type="Gene3D" id="1.10.10.10">
    <property type="entry name" value="Winged helix-like DNA-binding domain superfamily/Winged helix DNA-binding domain"/>
    <property type="match status" value="1"/>
</dbReference>
<dbReference type="InterPro" id="IPR036390">
    <property type="entry name" value="WH_DNA-bd_sf"/>
</dbReference>
<comment type="caution">
    <text evidence="5">The sequence shown here is derived from an EMBL/GenBank/DDBJ whole genome shotgun (WGS) entry which is preliminary data.</text>
</comment>
<dbReference type="GO" id="GO:0003677">
    <property type="term" value="F:DNA binding"/>
    <property type="evidence" value="ECO:0007669"/>
    <property type="project" value="UniProtKB-KW"/>
</dbReference>
<dbReference type="Pfam" id="PF03965">
    <property type="entry name" value="Penicillinase_R"/>
    <property type="match status" value="1"/>
</dbReference>
<sequence length="108" mass="12458">MLWKKNPLSVREIHDRLNNGWAYTTTKTTLDRMAGKGILTRESAHGVFIYAPLVGRAAGLVQWVKFIADNVFDLEPAEVVNLFAKRKTYSDEEIKELRDLLSRDDERH</sequence>
<organism evidence="5 6">
    <name type="scientific">Gilvimarinus xylanilyticus</name>
    <dbReference type="NCBI Taxonomy" id="2944139"/>
    <lineage>
        <taxon>Bacteria</taxon>
        <taxon>Pseudomonadati</taxon>
        <taxon>Pseudomonadota</taxon>
        <taxon>Gammaproteobacteria</taxon>
        <taxon>Cellvibrionales</taxon>
        <taxon>Cellvibrionaceae</taxon>
        <taxon>Gilvimarinus</taxon>
    </lineage>
</organism>
<name>A0A9X2I2F8_9GAMM</name>
<evidence type="ECO:0000256" key="3">
    <source>
        <dbReference type="ARBA" id="ARBA00023125"/>
    </source>
</evidence>
<accession>A0A9X2I2F8</accession>
<evidence type="ECO:0000313" key="6">
    <source>
        <dbReference type="Proteomes" id="UP001139319"/>
    </source>
</evidence>
<dbReference type="InterPro" id="IPR036388">
    <property type="entry name" value="WH-like_DNA-bd_sf"/>
</dbReference>
<evidence type="ECO:0000313" key="5">
    <source>
        <dbReference type="EMBL" id="MCP8897707.1"/>
    </source>
</evidence>